<dbReference type="InterPro" id="IPR007110">
    <property type="entry name" value="Ig-like_dom"/>
</dbReference>
<organism evidence="2 3">
    <name type="scientific">Tropilaelaps mercedesae</name>
    <dbReference type="NCBI Taxonomy" id="418985"/>
    <lineage>
        <taxon>Eukaryota</taxon>
        <taxon>Metazoa</taxon>
        <taxon>Ecdysozoa</taxon>
        <taxon>Arthropoda</taxon>
        <taxon>Chelicerata</taxon>
        <taxon>Arachnida</taxon>
        <taxon>Acari</taxon>
        <taxon>Parasitiformes</taxon>
        <taxon>Mesostigmata</taxon>
        <taxon>Gamasina</taxon>
        <taxon>Dermanyssoidea</taxon>
        <taxon>Laelapidae</taxon>
        <taxon>Tropilaelaps</taxon>
    </lineage>
</organism>
<evidence type="ECO:0000313" key="3">
    <source>
        <dbReference type="Proteomes" id="UP000192247"/>
    </source>
</evidence>
<protein>
    <recommendedName>
        <fullName evidence="1">Ig-like domain-containing protein</fullName>
    </recommendedName>
</protein>
<evidence type="ECO:0000313" key="2">
    <source>
        <dbReference type="EMBL" id="OQR68633.1"/>
    </source>
</evidence>
<comment type="caution">
    <text evidence="2">The sequence shown here is derived from an EMBL/GenBank/DDBJ whole genome shotgun (WGS) entry which is preliminary data.</text>
</comment>
<dbReference type="InterPro" id="IPR013783">
    <property type="entry name" value="Ig-like_fold"/>
</dbReference>
<dbReference type="InterPro" id="IPR013098">
    <property type="entry name" value="Ig_I-set"/>
</dbReference>
<sequence length="71" mass="7903">ISWYKDGTMVRPNTYINASFDPATGECTLCLEEAFVADSGVYSCKAVNSSGLAETKARLCVRGERFRIRLY</sequence>
<reference evidence="2 3" key="1">
    <citation type="journal article" date="2017" name="Gigascience">
        <title>Draft genome of the honey bee ectoparasitic mite, Tropilaelaps mercedesae, is shaped by the parasitic life history.</title>
        <authorList>
            <person name="Dong X."/>
            <person name="Armstrong S.D."/>
            <person name="Xia D."/>
            <person name="Makepeace B.L."/>
            <person name="Darby A.C."/>
            <person name="Kadowaki T."/>
        </authorList>
    </citation>
    <scope>NUCLEOTIDE SEQUENCE [LARGE SCALE GENOMIC DNA]</scope>
    <source>
        <strain evidence="2">Wuxi-XJTLU</strain>
    </source>
</reference>
<proteinExistence type="predicted"/>
<feature type="non-terminal residue" evidence="2">
    <location>
        <position position="1"/>
    </location>
</feature>
<accession>A0A1V9X5J2</accession>
<gene>
    <name evidence="2" type="ORF">BIW11_12780</name>
</gene>
<dbReference type="AlphaFoldDB" id="A0A1V9X5J2"/>
<dbReference type="InParanoid" id="A0A1V9X5J2"/>
<keyword evidence="3" id="KW-1185">Reference proteome</keyword>
<dbReference type="PROSITE" id="PS50835">
    <property type="entry name" value="IG_LIKE"/>
    <property type="match status" value="1"/>
</dbReference>
<feature type="domain" description="Ig-like" evidence="1">
    <location>
        <begin position="1"/>
        <end position="60"/>
    </location>
</feature>
<dbReference type="Pfam" id="PF07679">
    <property type="entry name" value="I-set"/>
    <property type="match status" value="1"/>
</dbReference>
<name>A0A1V9X5J2_9ACAR</name>
<dbReference type="STRING" id="418985.A0A1V9X5J2"/>
<dbReference type="Gene3D" id="2.60.40.10">
    <property type="entry name" value="Immunoglobulins"/>
    <property type="match status" value="1"/>
</dbReference>
<dbReference type="EMBL" id="MNPL01024029">
    <property type="protein sequence ID" value="OQR68633.1"/>
    <property type="molecule type" value="Genomic_DNA"/>
</dbReference>
<dbReference type="Proteomes" id="UP000192247">
    <property type="component" value="Unassembled WGS sequence"/>
</dbReference>
<evidence type="ECO:0000259" key="1">
    <source>
        <dbReference type="PROSITE" id="PS50835"/>
    </source>
</evidence>
<dbReference type="SUPFAM" id="SSF48726">
    <property type="entry name" value="Immunoglobulin"/>
    <property type="match status" value="1"/>
</dbReference>
<dbReference type="InterPro" id="IPR036179">
    <property type="entry name" value="Ig-like_dom_sf"/>
</dbReference>
<dbReference type="OrthoDB" id="2570713at2759"/>